<evidence type="ECO:0000313" key="3">
    <source>
        <dbReference type="Proteomes" id="UP001164459"/>
    </source>
</evidence>
<dbReference type="Proteomes" id="UP001164459">
    <property type="component" value="Chromosome"/>
</dbReference>
<evidence type="ECO:0008006" key="4">
    <source>
        <dbReference type="Google" id="ProtNLM"/>
    </source>
</evidence>
<keyword evidence="3" id="KW-1185">Reference proteome</keyword>
<dbReference type="RefSeq" id="WP_269038117.1">
    <property type="nucleotide sequence ID" value="NZ_CP114040.1"/>
</dbReference>
<evidence type="ECO:0000256" key="1">
    <source>
        <dbReference type="SAM" id="SignalP"/>
    </source>
</evidence>
<gene>
    <name evidence="2" type="ORF">O0S08_06385</name>
</gene>
<protein>
    <recommendedName>
        <fullName evidence="4">Lipoprotein</fullName>
    </recommendedName>
</protein>
<keyword evidence="1" id="KW-0732">Signal</keyword>
<feature type="signal peptide" evidence="1">
    <location>
        <begin position="1"/>
        <end position="28"/>
    </location>
</feature>
<name>A0ABY7H925_9BACT</name>
<sequence>MMIRATAKQSLSALLRPLALAVPVLACAAALPGCDDGVASRPADSEAWLIEQIEAVRDLTPEEQVQHVSAIADDFAVARSHLLRPGAPQLDLAGSDETPDSELLPAPTCEWDDGCIQWDISNGCVFQQLCYACSDGEWGCVIH</sequence>
<dbReference type="EMBL" id="CP114040">
    <property type="protein sequence ID" value="WAS95773.1"/>
    <property type="molecule type" value="Genomic_DNA"/>
</dbReference>
<proteinExistence type="predicted"/>
<accession>A0ABY7H925</accession>
<reference evidence="2" key="1">
    <citation type="submission" date="2022-11" db="EMBL/GenBank/DDBJ databases">
        <title>Minimal conservation of predation-associated metabolite biosynthetic gene clusters underscores biosynthetic potential of Myxococcota including descriptions for ten novel species: Archangium lansinium sp. nov., Myxococcus landrumus sp. nov., Nannocystis bai.</title>
        <authorList>
            <person name="Ahearne A."/>
            <person name="Stevens C."/>
            <person name="Dowd S."/>
        </authorList>
    </citation>
    <scope>NUCLEOTIDE SEQUENCE</scope>
    <source>
        <strain evidence="2">Fl3</strain>
    </source>
</reference>
<evidence type="ECO:0000313" key="2">
    <source>
        <dbReference type="EMBL" id="WAS95773.1"/>
    </source>
</evidence>
<organism evidence="2 3">
    <name type="scientific">Nannocystis punicea</name>
    <dbReference type="NCBI Taxonomy" id="2995304"/>
    <lineage>
        <taxon>Bacteria</taxon>
        <taxon>Pseudomonadati</taxon>
        <taxon>Myxococcota</taxon>
        <taxon>Polyangia</taxon>
        <taxon>Nannocystales</taxon>
        <taxon>Nannocystaceae</taxon>
        <taxon>Nannocystis</taxon>
    </lineage>
</organism>
<feature type="chain" id="PRO_5045426290" description="Lipoprotein" evidence="1">
    <location>
        <begin position="29"/>
        <end position="143"/>
    </location>
</feature>